<dbReference type="SUPFAM" id="SSF47781">
    <property type="entry name" value="RuvA domain 2-like"/>
    <property type="match status" value="1"/>
</dbReference>
<dbReference type="InterPro" id="IPR010994">
    <property type="entry name" value="RuvA_2-like"/>
</dbReference>
<dbReference type="InterPro" id="IPR051675">
    <property type="entry name" value="Endo/Exo/Phosphatase_dom_1"/>
</dbReference>
<evidence type="ECO:0000256" key="1">
    <source>
        <dbReference type="SAM" id="MobiDB-lite"/>
    </source>
</evidence>
<gene>
    <name evidence="4" type="ORF">FHX76_000883</name>
</gene>
<name>A0A7X5R068_9MICO</name>
<dbReference type="InterPro" id="IPR019554">
    <property type="entry name" value="Soluble_ligand-bd"/>
</dbReference>
<dbReference type="GO" id="GO:0006281">
    <property type="term" value="P:DNA repair"/>
    <property type="evidence" value="ECO:0007669"/>
    <property type="project" value="InterPro"/>
</dbReference>
<feature type="domain" description="Helix-hairpin-helix DNA-binding motif class 1" evidence="3">
    <location>
        <begin position="384"/>
        <end position="403"/>
    </location>
</feature>
<dbReference type="Gene3D" id="3.10.560.10">
    <property type="entry name" value="Outer membrane lipoprotein wza domain like"/>
    <property type="match status" value="1"/>
</dbReference>
<feature type="compositionally biased region" description="Pro residues" evidence="1">
    <location>
        <begin position="43"/>
        <end position="66"/>
    </location>
</feature>
<dbReference type="PANTHER" id="PTHR21180">
    <property type="entry name" value="ENDONUCLEASE/EXONUCLEASE/PHOSPHATASE FAMILY DOMAIN-CONTAINING PROTEIN 1"/>
    <property type="match status" value="1"/>
</dbReference>
<dbReference type="GO" id="GO:0003677">
    <property type="term" value="F:DNA binding"/>
    <property type="evidence" value="ECO:0007669"/>
    <property type="project" value="InterPro"/>
</dbReference>
<dbReference type="AlphaFoldDB" id="A0A7X5R068"/>
<feature type="transmembrane region" description="Helical" evidence="2">
    <location>
        <begin position="220"/>
        <end position="240"/>
    </location>
</feature>
<dbReference type="InterPro" id="IPR004509">
    <property type="entry name" value="Competence_ComEA_HhH"/>
</dbReference>
<feature type="compositionally biased region" description="Polar residues" evidence="1">
    <location>
        <begin position="261"/>
        <end position="273"/>
    </location>
</feature>
<evidence type="ECO:0000256" key="2">
    <source>
        <dbReference type="SAM" id="Phobius"/>
    </source>
</evidence>
<keyword evidence="2" id="KW-1133">Transmembrane helix</keyword>
<dbReference type="PANTHER" id="PTHR21180:SF32">
    <property type="entry name" value="ENDONUCLEASE_EXONUCLEASE_PHOSPHATASE FAMILY DOMAIN-CONTAINING PROTEIN 1"/>
    <property type="match status" value="1"/>
</dbReference>
<comment type="caution">
    <text evidence="4">The sequence shown here is derived from an EMBL/GenBank/DDBJ whole genome shotgun (WGS) entry which is preliminary data.</text>
</comment>
<dbReference type="Pfam" id="PF10531">
    <property type="entry name" value="SLBB"/>
    <property type="match status" value="1"/>
</dbReference>
<evidence type="ECO:0000313" key="5">
    <source>
        <dbReference type="Proteomes" id="UP000541033"/>
    </source>
</evidence>
<keyword evidence="2" id="KW-0812">Transmembrane</keyword>
<feature type="region of interest" description="Disordered" evidence="1">
    <location>
        <begin position="248"/>
        <end position="284"/>
    </location>
</feature>
<accession>A0A7X5R068</accession>
<protein>
    <submittedName>
        <fullName evidence="4">ComEA protein</fullName>
    </submittedName>
</protein>
<dbReference type="Pfam" id="PF12836">
    <property type="entry name" value="HHH_3"/>
    <property type="match status" value="1"/>
</dbReference>
<dbReference type="EMBL" id="JAAMOX010000001">
    <property type="protein sequence ID" value="NIH53015.1"/>
    <property type="molecule type" value="Genomic_DNA"/>
</dbReference>
<feature type="domain" description="Helix-hairpin-helix DNA-binding motif class 1" evidence="3">
    <location>
        <begin position="414"/>
        <end position="433"/>
    </location>
</feature>
<dbReference type="NCBIfam" id="TIGR00426">
    <property type="entry name" value="competence protein ComEA helix-hairpin-helix repeat region"/>
    <property type="match status" value="1"/>
</dbReference>
<reference evidence="4 5" key="1">
    <citation type="submission" date="2020-02" db="EMBL/GenBank/DDBJ databases">
        <title>Sequencing the genomes of 1000 actinobacteria strains.</title>
        <authorList>
            <person name="Klenk H.-P."/>
        </authorList>
    </citation>
    <scope>NUCLEOTIDE SEQUENCE [LARGE SCALE GENOMIC DNA]</scope>
    <source>
        <strain evidence="4 5">DSM 27960</strain>
    </source>
</reference>
<evidence type="ECO:0000313" key="4">
    <source>
        <dbReference type="EMBL" id="NIH53015.1"/>
    </source>
</evidence>
<evidence type="ECO:0000259" key="3">
    <source>
        <dbReference type="SMART" id="SM00278"/>
    </source>
</evidence>
<keyword evidence="5" id="KW-1185">Reference proteome</keyword>
<keyword evidence="2" id="KW-0472">Membrane</keyword>
<proteinExistence type="predicted"/>
<organism evidence="4 5">
    <name type="scientific">Lysinibacter cavernae</name>
    <dbReference type="NCBI Taxonomy" id="1640652"/>
    <lineage>
        <taxon>Bacteria</taxon>
        <taxon>Bacillati</taxon>
        <taxon>Actinomycetota</taxon>
        <taxon>Actinomycetes</taxon>
        <taxon>Micrococcales</taxon>
        <taxon>Microbacteriaceae</taxon>
        <taxon>Lysinibacter</taxon>
    </lineage>
</organism>
<dbReference type="GO" id="GO:0015628">
    <property type="term" value="P:protein secretion by the type II secretion system"/>
    <property type="evidence" value="ECO:0007669"/>
    <property type="project" value="TreeGrafter"/>
</dbReference>
<dbReference type="GO" id="GO:0015627">
    <property type="term" value="C:type II protein secretion system complex"/>
    <property type="evidence" value="ECO:0007669"/>
    <property type="project" value="TreeGrafter"/>
</dbReference>
<sequence>MTSTLPPLTAVRRRLGLEPTADSPSQVFADSLGVQPGDSRLPLPLPLSLPLPSTPPSEPPSIPPSSSPGRFHATVHEAADLPVSIPDFSRPRRDGVASSGAKHVAEGEESVVDETFRLAEVYPSASPIATRAPSATTASRRGNAERYLTPESSVNTAPVDTAPVDPAFVGASSADTALVGSSFPRTASVDPAFVGTATSRATSRISQVLHSPRQLSKMSAWAATVVFVLAIVVSAVIGMVHDRSAAVATGDTPLPPPAGHSSASPDQDRSASTAPPPDNIETADASVTDPQLYIHVLGHVSAPGLVRLEPGSRVVDAIDAAGGMLDTAEPASINLARLLSDGEQVVVLAVGETPPAPVVAESSGSATAGSGQLALVNINTATTEQLETLPRVGPALAQRIIDWRETEGPFGAVDDLLSVTGIGDKTLDGFRAQITV</sequence>
<dbReference type="InterPro" id="IPR003583">
    <property type="entry name" value="Hlx-hairpin-Hlx_DNA-bd_motif"/>
</dbReference>
<dbReference type="Proteomes" id="UP000541033">
    <property type="component" value="Unassembled WGS sequence"/>
</dbReference>
<dbReference type="RefSeq" id="WP_243848577.1">
    <property type="nucleotide sequence ID" value="NZ_JAAMOX010000001.1"/>
</dbReference>
<feature type="region of interest" description="Disordered" evidence="1">
    <location>
        <begin position="15"/>
        <end position="71"/>
    </location>
</feature>
<dbReference type="SMART" id="SM00278">
    <property type="entry name" value="HhH1"/>
    <property type="match status" value="2"/>
</dbReference>
<dbReference type="Gene3D" id="1.10.150.280">
    <property type="entry name" value="AF1531-like domain"/>
    <property type="match status" value="1"/>
</dbReference>